<dbReference type="RefSeq" id="WP_179213668.1">
    <property type="nucleotide sequence ID" value="NZ_FZNQ01000017.1"/>
</dbReference>
<feature type="region of interest" description="Disordered" evidence="1">
    <location>
        <begin position="26"/>
        <end position="52"/>
    </location>
</feature>
<evidence type="ECO:0000313" key="3">
    <source>
        <dbReference type="Proteomes" id="UP000198397"/>
    </source>
</evidence>
<feature type="compositionally biased region" description="Basic and acidic residues" evidence="1">
    <location>
        <begin position="27"/>
        <end position="36"/>
    </location>
</feature>
<reference evidence="2 3" key="1">
    <citation type="submission" date="2017-06" db="EMBL/GenBank/DDBJ databases">
        <authorList>
            <person name="Kim H.J."/>
            <person name="Triplett B.A."/>
        </authorList>
    </citation>
    <scope>NUCLEOTIDE SEQUENCE [LARGE SCALE GENOMIC DNA]</scope>
    <source>
        <strain evidence="2 3">DSM 8800</strain>
    </source>
</reference>
<accession>A0A238XGN1</accession>
<name>A0A238XGN1_HALVU</name>
<sequence length="52" mass="5639">MSQEPPIENALSLEELSDVLAEATGTTREEIERGAEELEIAPPSEATVVDRD</sequence>
<keyword evidence="3" id="KW-1185">Reference proteome</keyword>
<dbReference type="EMBL" id="FZNQ01000017">
    <property type="protein sequence ID" value="SNR57494.1"/>
    <property type="molecule type" value="Genomic_DNA"/>
</dbReference>
<dbReference type="Proteomes" id="UP000198397">
    <property type="component" value="Unassembled WGS sequence"/>
</dbReference>
<gene>
    <name evidence="2" type="ORF">SAMN06264855_11721</name>
</gene>
<proteinExistence type="predicted"/>
<organism evidence="2 3">
    <name type="scientific">Halorubrum vacuolatum</name>
    <name type="common">Natronobacterium vacuolatum</name>
    <dbReference type="NCBI Taxonomy" id="63740"/>
    <lineage>
        <taxon>Archaea</taxon>
        <taxon>Methanobacteriati</taxon>
        <taxon>Methanobacteriota</taxon>
        <taxon>Stenosarchaea group</taxon>
        <taxon>Halobacteria</taxon>
        <taxon>Halobacteriales</taxon>
        <taxon>Haloferacaceae</taxon>
        <taxon>Halorubrum</taxon>
    </lineage>
</organism>
<protein>
    <submittedName>
        <fullName evidence="2">Uncharacterized protein</fullName>
    </submittedName>
</protein>
<evidence type="ECO:0000313" key="2">
    <source>
        <dbReference type="EMBL" id="SNR57494.1"/>
    </source>
</evidence>
<evidence type="ECO:0000256" key="1">
    <source>
        <dbReference type="SAM" id="MobiDB-lite"/>
    </source>
</evidence>
<dbReference type="AlphaFoldDB" id="A0A238XGN1"/>